<dbReference type="PANTHER" id="PTHR48098:SF1">
    <property type="entry name" value="DIACYLGLYCEROL ACYLTRANSFERASE_MYCOLYLTRANSFERASE AG85A"/>
    <property type="match status" value="1"/>
</dbReference>
<dbReference type="InterPro" id="IPR029058">
    <property type="entry name" value="AB_hydrolase_fold"/>
</dbReference>
<name>A0ABS3T4P5_9FLAO</name>
<dbReference type="InterPro" id="IPR050583">
    <property type="entry name" value="Mycobacterial_A85_antigen"/>
</dbReference>
<dbReference type="Proteomes" id="UP000676776">
    <property type="component" value="Unassembled WGS sequence"/>
</dbReference>
<gene>
    <name evidence="1" type="ORF">J4050_13220</name>
</gene>
<protein>
    <submittedName>
        <fullName evidence="1">Esterase family protein</fullName>
    </submittedName>
</protein>
<organism evidence="1 2">
    <name type="scientific">Winogradskyella pelagia</name>
    <dbReference type="NCBI Taxonomy" id="2819984"/>
    <lineage>
        <taxon>Bacteria</taxon>
        <taxon>Pseudomonadati</taxon>
        <taxon>Bacteroidota</taxon>
        <taxon>Flavobacteriia</taxon>
        <taxon>Flavobacteriales</taxon>
        <taxon>Flavobacteriaceae</taxon>
        <taxon>Winogradskyella</taxon>
    </lineage>
</organism>
<comment type="caution">
    <text evidence="1">The sequence shown here is derived from an EMBL/GenBank/DDBJ whole genome shotgun (WGS) entry which is preliminary data.</text>
</comment>
<reference evidence="1 2" key="1">
    <citation type="submission" date="2021-03" db="EMBL/GenBank/DDBJ databases">
        <title>Winogradskyella sp. nov., isolated from costal sediment.</title>
        <authorList>
            <person name="Gao C."/>
        </authorList>
    </citation>
    <scope>NUCLEOTIDE SEQUENCE [LARGE SCALE GENOMIC DNA]</scope>
    <source>
        <strain evidence="1 2">DF17</strain>
    </source>
</reference>
<dbReference type="InterPro" id="IPR000801">
    <property type="entry name" value="Esterase-like"/>
</dbReference>
<dbReference type="Gene3D" id="3.40.50.1820">
    <property type="entry name" value="alpha/beta hydrolase"/>
    <property type="match status" value="1"/>
</dbReference>
<dbReference type="SUPFAM" id="SSF53474">
    <property type="entry name" value="alpha/beta-Hydrolases"/>
    <property type="match status" value="1"/>
</dbReference>
<dbReference type="PANTHER" id="PTHR48098">
    <property type="entry name" value="ENTEROCHELIN ESTERASE-RELATED"/>
    <property type="match status" value="1"/>
</dbReference>
<evidence type="ECO:0000313" key="1">
    <source>
        <dbReference type="EMBL" id="MBO3117711.1"/>
    </source>
</evidence>
<accession>A0ABS3T4P5</accession>
<evidence type="ECO:0000313" key="2">
    <source>
        <dbReference type="Proteomes" id="UP000676776"/>
    </source>
</evidence>
<keyword evidence="2" id="KW-1185">Reference proteome</keyword>
<dbReference type="RefSeq" id="WP_208155064.1">
    <property type="nucleotide sequence ID" value="NZ_JAGEVF010000011.1"/>
</dbReference>
<dbReference type="EMBL" id="JAGEVF010000011">
    <property type="protein sequence ID" value="MBO3117711.1"/>
    <property type="molecule type" value="Genomic_DNA"/>
</dbReference>
<proteinExistence type="predicted"/>
<sequence length="292" mass="33009">MKYILLLFISVFLIPNGLSQSKVLESLEVESKLLQTTVKYSVYLPEGFEDTTDKYPIVYLLNGFTGNETDWVRIGHVKDITDELIRGNKIEPLVIIMPDGDDRLYMNKDDGTYPYEDMFIQEFMPFVEGKYKIKSEKKYRGISGLSMGGSGSLKLALKYHTIFGACAGFSSGISTEEEIIAESQNSFDNYFGRISPSAIGATGEARLTPAIKENNIFELLKTAAIEDIKTVNIYFDCGDDDFLAIGNAMFHVELRKMGIPHEYRVRDGSHTWNFWVDSLPIGLEFISDTFRN</sequence>
<dbReference type="Pfam" id="PF00756">
    <property type="entry name" value="Esterase"/>
    <property type="match status" value="1"/>
</dbReference>